<sequence>MVYAVLFEIGALSVSYEKCRLKRFQTAFCLDGAYFAACSSSFAKYLA</sequence>
<evidence type="ECO:0000313" key="1">
    <source>
        <dbReference type="EMBL" id="CRY99032.1"/>
    </source>
</evidence>
<name>A0A0H5QAE4_NEIMI</name>
<dbReference type="AlphaFoldDB" id="A0A0H5QAE4"/>
<reference evidence="1 2" key="1">
    <citation type="submission" date="2014-11" db="EMBL/GenBank/DDBJ databases">
        <authorList>
            <person name="Diene M.Seydina."/>
        </authorList>
    </citation>
    <scope>NUCLEOTIDE SEQUENCE [LARGE SCALE GENOMIC DNA]</scope>
    <source>
        <strain evidence="1 2">Neisseria meningitidis CHUV</strain>
    </source>
</reference>
<proteinExistence type="predicted"/>
<evidence type="ECO:0000313" key="2">
    <source>
        <dbReference type="Proteomes" id="UP000182715"/>
    </source>
</evidence>
<organism evidence="1 2">
    <name type="scientific">Neisseria meningitidis serogroup B</name>
    <dbReference type="NCBI Taxonomy" id="491"/>
    <lineage>
        <taxon>Bacteria</taxon>
        <taxon>Pseudomonadati</taxon>
        <taxon>Pseudomonadota</taxon>
        <taxon>Betaproteobacteria</taxon>
        <taxon>Neisseriales</taxon>
        <taxon>Neisseriaceae</taxon>
        <taxon>Neisseria</taxon>
    </lineage>
</organism>
<protein>
    <submittedName>
        <fullName evidence="1">Uncharacterized protein</fullName>
    </submittedName>
</protein>
<dbReference type="Proteomes" id="UP000182715">
    <property type="component" value="Unassembled WGS sequence"/>
</dbReference>
<dbReference type="EMBL" id="CVTF01000043">
    <property type="protein sequence ID" value="CRY99032.1"/>
    <property type="molecule type" value="Genomic_DNA"/>
</dbReference>
<accession>A0A0H5QAE4</accession>